<evidence type="ECO:0000256" key="1">
    <source>
        <dbReference type="SAM" id="SignalP"/>
    </source>
</evidence>
<dbReference type="SUPFAM" id="SSF53474">
    <property type="entry name" value="alpha/beta-Hydrolases"/>
    <property type="match status" value="1"/>
</dbReference>
<accession>A0ABP7P2C1</accession>
<dbReference type="Pfam" id="PF00561">
    <property type="entry name" value="Abhydrolase_1"/>
    <property type="match status" value="1"/>
</dbReference>
<feature type="signal peptide" evidence="1">
    <location>
        <begin position="1"/>
        <end position="17"/>
    </location>
</feature>
<sequence>MRKLLFILLMFASPAIAQTIAYGNNPAAGNYLKMSDGTNIYYEVYGSGKPLVLLHGGLYGDISEYEKLIPALSQYYEVIAIGTRGHAKSEIGHTPYTYHMMAEDAYTVIRHVTKDSILLLGFSDGAVQAMDLAIHHPGLIRKMVFAGGNVSAASYRPGEMEQLKLLSGSSLEKDAPGFVADRKKLMPEPQRWAEFVELLKHAWVNQVAFSDEEIKSIACHVLVTAGDRDQYNPIESFVRVYKLLPHAQLAVIPNADHIIFYRQPELMERIVLDFLR</sequence>
<dbReference type="PANTHER" id="PTHR43689">
    <property type="entry name" value="HYDROLASE"/>
    <property type="match status" value="1"/>
</dbReference>
<reference evidence="4" key="1">
    <citation type="journal article" date="2019" name="Int. J. Syst. Evol. Microbiol.">
        <title>The Global Catalogue of Microorganisms (GCM) 10K type strain sequencing project: providing services to taxonomists for standard genome sequencing and annotation.</title>
        <authorList>
            <consortium name="The Broad Institute Genomics Platform"/>
            <consortium name="The Broad Institute Genome Sequencing Center for Infectious Disease"/>
            <person name="Wu L."/>
            <person name="Ma J."/>
        </authorList>
    </citation>
    <scope>NUCLEOTIDE SEQUENCE [LARGE SCALE GENOMIC DNA]</scope>
    <source>
        <strain evidence="4">JCM 16601</strain>
    </source>
</reference>
<dbReference type="Gene3D" id="3.40.50.1820">
    <property type="entry name" value="alpha/beta hydrolase"/>
    <property type="match status" value="1"/>
</dbReference>
<evidence type="ECO:0000313" key="3">
    <source>
        <dbReference type="EMBL" id="GAA3958471.1"/>
    </source>
</evidence>
<comment type="caution">
    <text evidence="3">The sequence shown here is derived from an EMBL/GenBank/DDBJ whole genome shotgun (WGS) entry which is preliminary data.</text>
</comment>
<evidence type="ECO:0000313" key="4">
    <source>
        <dbReference type="Proteomes" id="UP001500742"/>
    </source>
</evidence>
<keyword evidence="1" id="KW-0732">Signal</keyword>
<dbReference type="RefSeq" id="WP_259096023.1">
    <property type="nucleotide sequence ID" value="NZ_BAAAZC010000003.1"/>
</dbReference>
<dbReference type="PANTHER" id="PTHR43689:SF8">
    <property type="entry name" value="ALPHA_BETA-HYDROLASES SUPERFAMILY PROTEIN"/>
    <property type="match status" value="1"/>
</dbReference>
<dbReference type="InterPro" id="IPR029058">
    <property type="entry name" value="AB_hydrolase_fold"/>
</dbReference>
<protein>
    <submittedName>
        <fullName evidence="3">Alpha/beta hydrolase</fullName>
    </submittedName>
</protein>
<feature type="chain" id="PRO_5046492799" evidence="1">
    <location>
        <begin position="18"/>
        <end position="276"/>
    </location>
</feature>
<dbReference type="EMBL" id="BAAAZC010000003">
    <property type="protein sequence ID" value="GAA3958471.1"/>
    <property type="molecule type" value="Genomic_DNA"/>
</dbReference>
<dbReference type="Proteomes" id="UP001500742">
    <property type="component" value="Unassembled WGS sequence"/>
</dbReference>
<keyword evidence="4" id="KW-1185">Reference proteome</keyword>
<keyword evidence="3" id="KW-0378">Hydrolase</keyword>
<proteinExistence type="predicted"/>
<name>A0ABP7P2C1_9SPHI</name>
<dbReference type="GO" id="GO:0016787">
    <property type="term" value="F:hydrolase activity"/>
    <property type="evidence" value="ECO:0007669"/>
    <property type="project" value="UniProtKB-KW"/>
</dbReference>
<feature type="domain" description="AB hydrolase-1" evidence="2">
    <location>
        <begin position="50"/>
        <end position="181"/>
    </location>
</feature>
<gene>
    <name evidence="3" type="ORF">GCM10022210_02290</name>
</gene>
<organism evidence="3 4">
    <name type="scientific">Mucilaginibacter dorajii</name>
    <dbReference type="NCBI Taxonomy" id="692994"/>
    <lineage>
        <taxon>Bacteria</taxon>
        <taxon>Pseudomonadati</taxon>
        <taxon>Bacteroidota</taxon>
        <taxon>Sphingobacteriia</taxon>
        <taxon>Sphingobacteriales</taxon>
        <taxon>Sphingobacteriaceae</taxon>
        <taxon>Mucilaginibacter</taxon>
    </lineage>
</organism>
<dbReference type="InterPro" id="IPR000073">
    <property type="entry name" value="AB_hydrolase_1"/>
</dbReference>
<evidence type="ECO:0000259" key="2">
    <source>
        <dbReference type="Pfam" id="PF00561"/>
    </source>
</evidence>